<feature type="coiled-coil region" evidence="1">
    <location>
        <begin position="5"/>
        <end position="32"/>
    </location>
</feature>
<accession>A0A4R6JX52</accession>
<comment type="caution">
    <text evidence="2">The sequence shown here is derived from an EMBL/GenBank/DDBJ whole genome shotgun (WGS) entry which is preliminary data.</text>
</comment>
<evidence type="ECO:0000313" key="3">
    <source>
        <dbReference type="Proteomes" id="UP000294901"/>
    </source>
</evidence>
<reference evidence="2 3" key="1">
    <citation type="submission" date="2019-03" db="EMBL/GenBank/DDBJ databases">
        <title>Sequencing the genomes of 1000 actinobacteria strains.</title>
        <authorList>
            <person name="Klenk H.-P."/>
        </authorList>
    </citation>
    <scope>NUCLEOTIDE SEQUENCE [LARGE SCALE GENOMIC DNA]</scope>
    <source>
        <strain evidence="2 3">DSM 43805</strain>
    </source>
</reference>
<dbReference type="Proteomes" id="UP000294901">
    <property type="component" value="Unassembled WGS sequence"/>
</dbReference>
<name>A0A4R6JX52_9ACTN</name>
<dbReference type="EMBL" id="SNWR01000001">
    <property type="protein sequence ID" value="TDO41360.1"/>
    <property type="molecule type" value="Genomic_DNA"/>
</dbReference>
<keyword evidence="1" id="KW-0175">Coiled coil</keyword>
<dbReference type="RefSeq" id="WP_133875392.1">
    <property type="nucleotide sequence ID" value="NZ_BOMD01000029.1"/>
</dbReference>
<proteinExistence type="predicted"/>
<evidence type="ECO:0000256" key="1">
    <source>
        <dbReference type="SAM" id="Coils"/>
    </source>
</evidence>
<keyword evidence="3" id="KW-1185">Reference proteome</keyword>
<gene>
    <name evidence="2" type="ORF">C8E87_5092</name>
</gene>
<protein>
    <recommendedName>
        <fullName evidence="4">Homeodomain-like domain-containing protein</fullName>
    </recommendedName>
</protein>
<dbReference type="OrthoDB" id="3401462at2"/>
<evidence type="ECO:0000313" key="2">
    <source>
        <dbReference type="EMBL" id="TDO41360.1"/>
    </source>
</evidence>
<evidence type="ECO:0008006" key="4">
    <source>
        <dbReference type="Google" id="ProtNLM"/>
    </source>
</evidence>
<organism evidence="2 3">
    <name type="scientific">Paractinoplanes brasiliensis</name>
    <dbReference type="NCBI Taxonomy" id="52695"/>
    <lineage>
        <taxon>Bacteria</taxon>
        <taxon>Bacillati</taxon>
        <taxon>Actinomycetota</taxon>
        <taxon>Actinomycetes</taxon>
        <taxon>Micromonosporales</taxon>
        <taxon>Micromonosporaceae</taxon>
        <taxon>Paractinoplanes</taxon>
    </lineage>
</organism>
<sequence length="80" mass="8760">MLDDLEAAARAYHQAQEAVTEAQQRVTQAREAVPVARDRLAKEIVRATLAGARQVDVMAASGYSREQVRRILRAAGVEAQ</sequence>
<dbReference type="AlphaFoldDB" id="A0A4R6JX52"/>